<dbReference type="KEGG" id="stri:C7M71_017700"/>
<proteinExistence type="predicted"/>
<dbReference type="Pfam" id="PF06094">
    <property type="entry name" value="GGACT"/>
    <property type="match status" value="1"/>
</dbReference>
<dbReference type="Proteomes" id="UP000249340">
    <property type="component" value="Chromosome"/>
</dbReference>
<sequence>MTEPINQEARGPVTPARRNRLADGPEALFVYGTLQFDAVLEALLGRVPPRTPASAQGWRAAALEERVYPGLVAAPNATTLGLLLTDLSTEEWAILDAFEDDRYDLRKVPLTSGDSGWAYIWADGDIRAEDWNADDFAARHLQQYAARCARISAELAKGAIDAIK</sequence>
<evidence type="ECO:0000259" key="3">
    <source>
        <dbReference type="Pfam" id="PF06094"/>
    </source>
</evidence>
<feature type="domain" description="Gamma-glutamylcyclotransferase AIG2-like" evidence="3">
    <location>
        <begin position="28"/>
        <end position="132"/>
    </location>
</feature>
<dbReference type="RefSeq" id="WP_111489467.1">
    <property type="nucleotide sequence ID" value="NZ_CP031264.1"/>
</dbReference>
<accession>A0A345SZ20</accession>
<dbReference type="GO" id="GO:0016740">
    <property type="term" value="F:transferase activity"/>
    <property type="evidence" value="ECO:0007669"/>
    <property type="project" value="UniProtKB-KW"/>
</dbReference>
<evidence type="ECO:0000256" key="1">
    <source>
        <dbReference type="ARBA" id="ARBA00022679"/>
    </source>
</evidence>
<gene>
    <name evidence="4" type="ORF">C7M71_017700</name>
</gene>
<dbReference type="AlphaFoldDB" id="A0A345SZ20"/>
<dbReference type="InterPro" id="IPR045038">
    <property type="entry name" value="AIG2-like"/>
</dbReference>
<evidence type="ECO:0000256" key="2">
    <source>
        <dbReference type="ARBA" id="ARBA00030602"/>
    </source>
</evidence>
<dbReference type="CDD" id="cd06661">
    <property type="entry name" value="GGCT_like"/>
    <property type="match status" value="1"/>
</dbReference>
<dbReference type="InterPro" id="IPR013024">
    <property type="entry name" value="GGCT-like"/>
</dbReference>
<evidence type="ECO:0000313" key="4">
    <source>
        <dbReference type="EMBL" id="AXI78975.1"/>
    </source>
</evidence>
<dbReference type="Gene3D" id="3.10.490.10">
    <property type="entry name" value="Gamma-glutamyl cyclotransferase-like"/>
    <property type="match status" value="1"/>
</dbReference>
<dbReference type="PANTHER" id="PTHR31544:SF2">
    <property type="entry name" value="AIG2-LIKE PROTEIN D"/>
    <property type="match status" value="1"/>
</dbReference>
<reference evidence="4" key="2">
    <citation type="journal article" date="2019" name="Int. J. Syst. Evol. Microbiol.">
        <title>Streptacidiphilus bronchialis sp. nov., a ciprofloxacin-resistant bacterium from a human clinical specimen; reclassification of Streptomyces griseoplanus as Streptacidiphilus griseoplanus comb. nov. and emended description of the genus Streptacidiphilus.</title>
        <authorList>
            <person name="Nouioui I."/>
            <person name="Klenk H.P."/>
            <person name="Igual J.M."/>
            <person name="Gulvik C.A."/>
            <person name="Lasker B.A."/>
            <person name="McQuiston J.R."/>
        </authorList>
    </citation>
    <scope>NUCLEOTIDE SEQUENCE</scope>
    <source>
        <strain evidence="4">DSM 106435</strain>
    </source>
</reference>
<organism evidence="4 5">
    <name type="scientific">Peterkaempfera bronchialis</name>
    <dbReference type="NCBI Taxonomy" id="2126346"/>
    <lineage>
        <taxon>Bacteria</taxon>
        <taxon>Bacillati</taxon>
        <taxon>Actinomycetota</taxon>
        <taxon>Actinomycetes</taxon>
        <taxon>Kitasatosporales</taxon>
        <taxon>Streptomycetaceae</taxon>
        <taxon>Peterkaempfera</taxon>
    </lineage>
</organism>
<evidence type="ECO:0000313" key="5">
    <source>
        <dbReference type="Proteomes" id="UP000249340"/>
    </source>
</evidence>
<dbReference type="OrthoDB" id="4227186at2"/>
<protein>
    <recommendedName>
        <fullName evidence="2">Putative gamma-glutamylcyclotransferase</fullName>
    </recommendedName>
</protein>
<dbReference type="PANTHER" id="PTHR31544">
    <property type="entry name" value="AIG2-LIKE PROTEIN D"/>
    <property type="match status" value="1"/>
</dbReference>
<dbReference type="InterPro" id="IPR036568">
    <property type="entry name" value="GGCT-like_sf"/>
</dbReference>
<dbReference type="SUPFAM" id="SSF110857">
    <property type="entry name" value="Gamma-glutamyl cyclotransferase-like"/>
    <property type="match status" value="1"/>
</dbReference>
<dbReference type="InterPro" id="IPR009288">
    <property type="entry name" value="AIG2-like_dom"/>
</dbReference>
<name>A0A345SZ20_9ACTN</name>
<keyword evidence="5" id="KW-1185">Reference proteome</keyword>
<keyword evidence="1 4" id="KW-0808">Transferase</keyword>
<dbReference type="EMBL" id="CP031264">
    <property type="protein sequence ID" value="AXI78975.1"/>
    <property type="molecule type" value="Genomic_DNA"/>
</dbReference>
<reference evidence="4" key="1">
    <citation type="submission" date="2018-07" db="EMBL/GenBank/DDBJ databases">
        <authorList>
            <person name="Batra D."/>
            <person name="Gulvik C.A."/>
        </authorList>
    </citation>
    <scope>NUCLEOTIDE SEQUENCE</scope>
    <source>
        <strain evidence="4">DSM 106435</strain>
    </source>
</reference>